<gene>
    <name evidence="2" type="ORF">V9T40_007669</name>
</gene>
<evidence type="ECO:0000313" key="2">
    <source>
        <dbReference type="EMBL" id="KAK7592917.1"/>
    </source>
</evidence>
<accession>A0AAN9Y4W5</accession>
<evidence type="ECO:0000313" key="3">
    <source>
        <dbReference type="Proteomes" id="UP001367676"/>
    </source>
</evidence>
<reference evidence="2 3" key="1">
    <citation type="submission" date="2024-03" db="EMBL/GenBank/DDBJ databases">
        <title>Adaptation during the transition from Ophiocordyceps entomopathogen to insect associate is accompanied by gene loss and intensified selection.</title>
        <authorList>
            <person name="Ward C.M."/>
            <person name="Onetto C.A."/>
            <person name="Borneman A.R."/>
        </authorList>
    </citation>
    <scope>NUCLEOTIDE SEQUENCE [LARGE SCALE GENOMIC DNA]</scope>
    <source>
        <strain evidence="2">AWRI1</strain>
        <tissue evidence="2">Single Adult Female</tissue>
    </source>
</reference>
<organism evidence="2 3">
    <name type="scientific">Parthenolecanium corni</name>
    <dbReference type="NCBI Taxonomy" id="536013"/>
    <lineage>
        <taxon>Eukaryota</taxon>
        <taxon>Metazoa</taxon>
        <taxon>Ecdysozoa</taxon>
        <taxon>Arthropoda</taxon>
        <taxon>Hexapoda</taxon>
        <taxon>Insecta</taxon>
        <taxon>Pterygota</taxon>
        <taxon>Neoptera</taxon>
        <taxon>Paraneoptera</taxon>
        <taxon>Hemiptera</taxon>
        <taxon>Sternorrhyncha</taxon>
        <taxon>Coccoidea</taxon>
        <taxon>Coccidae</taxon>
        <taxon>Parthenolecanium</taxon>
    </lineage>
</organism>
<keyword evidence="3" id="KW-1185">Reference proteome</keyword>
<dbReference type="Proteomes" id="UP001367676">
    <property type="component" value="Unassembled WGS sequence"/>
</dbReference>
<name>A0AAN9Y4W5_9HEMI</name>
<sequence>MRFFTRRRRRPSQGVLIDHRLPCVQRSGCVSRTKKQPRPEIAVPRLHVEDARLPFPSQQLPLRLTERGAKKPLFLPQTHIQTPPQPRILSETPTRRNGTYAVDGRISRRHLTRERQMQQPRADRLYQTSNITQSAPFSLARPLLRDTHDQQLQFVGCLRIAPYAWPARRRSFMASAAAVWHNTAKIKGSAKTDTRIALLAARIEAPDGRRDHSNNSSEIRFARTPKRTSQNVRNATFGATYSKNSNYTITQTSSDNEIENALKSASANAASPAKQHQHIDRKKHSTVGLRKIWSLAGEPANSSGFALFLALSSPFLLLIRGTGFCSSHDSASKRRCGITALRWVKKIRGKVGWWWQQVDENDRFIAGRRSRLEAASHHRRFAIQIRVE</sequence>
<feature type="region of interest" description="Disordered" evidence="1">
    <location>
        <begin position="77"/>
        <end position="98"/>
    </location>
</feature>
<proteinExistence type="predicted"/>
<dbReference type="AlphaFoldDB" id="A0AAN9Y4W5"/>
<evidence type="ECO:0000256" key="1">
    <source>
        <dbReference type="SAM" id="MobiDB-lite"/>
    </source>
</evidence>
<dbReference type="EMBL" id="JBBCAQ010000020">
    <property type="protein sequence ID" value="KAK7592917.1"/>
    <property type="molecule type" value="Genomic_DNA"/>
</dbReference>
<protein>
    <submittedName>
        <fullName evidence="2">Uncharacterized protein</fullName>
    </submittedName>
</protein>
<comment type="caution">
    <text evidence="2">The sequence shown here is derived from an EMBL/GenBank/DDBJ whole genome shotgun (WGS) entry which is preliminary data.</text>
</comment>